<dbReference type="Pfam" id="PF17762">
    <property type="entry name" value="HTH_ParB"/>
    <property type="match status" value="1"/>
</dbReference>
<proteinExistence type="inferred from homology"/>
<dbReference type="PROSITE" id="PS50943">
    <property type="entry name" value="HTH_CROC1"/>
    <property type="match status" value="1"/>
</dbReference>
<dbReference type="InterPro" id="IPR036086">
    <property type="entry name" value="ParB/Sulfiredoxin_sf"/>
</dbReference>
<sequence>MSAGSRGLGRGLDALFGSTADAAPMAAVAPAGTAQGGTDPLKVKLSALAPNPQQPRRYFSEQQMEELTASVKAQGILQPILVRPLTKSRDGTQNTYEIVAGERRWRAAQKAGLATVPVVVREMNDQEVLIVALMENLQREDLTPMEEALGLQQLKDEFGLSQEDLAARLGKSRSAIANTLRLLALPEAARADLMEGRISAGHARALLVVTDPQSQELFRHYMTAKHCTVREAESIAALWKETGALPADITADVKQPAARHAAKPEPDAALAALQEKLAQALALPVSIKGRETKGTISLKYGSREELDTLLEKLGLGE</sequence>
<protein>
    <submittedName>
        <fullName evidence="5">Chromosome-partitioning protein ParB</fullName>
    </submittedName>
</protein>
<dbReference type="InterPro" id="IPR041468">
    <property type="entry name" value="HTH_ParB/Spo0J"/>
</dbReference>
<dbReference type="GO" id="GO:0005694">
    <property type="term" value="C:chromosome"/>
    <property type="evidence" value="ECO:0007669"/>
    <property type="project" value="TreeGrafter"/>
</dbReference>
<dbReference type="SMART" id="SM00470">
    <property type="entry name" value="ParB"/>
    <property type="match status" value="1"/>
</dbReference>
<dbReference type="Gene3D" id="3.90.1530.30">
    <property type="match status" value="1"/>
</dbReference>
<dbReference type="CDD" id="cd00093">
    <property type="entry name" value="HTH_XRE"/>
    <property type="match status" value="1"/>
</dbReference>
<dbReference type="Gene3D" id="1.10.10.2830">
    <property type="match status" value="1"/>
</dbReference>
<dbReference type="InterPro" id="IPR001387">
    <property type="entry name" value="Cro/C1-type_HTH"/>
</dbReference>
<dbReference type="InterPro" id="IPR004437">
    <property type="entry name" value="ParB/RepB/Spo0J"/>
</dbReference>
<dbReference type="CDD" id="cd16393">
    <property type="entry name" value="SPO0J_N"/>
    <property type="match status" value="1"/>
</dbReference>
<dbReference type="SUPFAM" id="SSF110849">
    <property type="entry name" value="ParB/Sulfiredoxin"/>
    <property type="match status" value="1"/>
</dbReference>
<dbReference type="PANTHER" id="PTHR33375:SF1">
    <property type="entry name" value="CHROMOSOME-PARTITIONING PROTEIN PARB-RELATED"/>
    <property type="match status" value="1"/>
</dbReference>
<dbReference type="AlphaFoldDB" id="A0A212JZ29"/>
<organism evidence="5">
    <name type="scientific">uncultured delta proteobacterium</name>
    <dbReference type="NCBI Taxonomy" id="34034"/>
    <lineage>
        <taxon>Bacteria</taxon>
        <taxon>Deltaproteobacteria</taxon>
        <taxon>environmental samples</taxon>
    </lineage>
</organism>
<evidence type="ECO:0000256" key="1">
    <source>
        <dbReference type="ARBA" id="ARBA00006295"/>
    </source>
</evidence>
<gene>
    <name evidence="5" type="primary">parB</name>
    <name evidence="5" type="ORF">KL86DPRO_20360</name>
</gene>
<dbReference type="FunFam" id="1.10.10.2830:FF:000001">
    <property type="entry name" value="Chromosome partitioning protein ParB"/>
    <property type="match status" value="1"/>
</dbReference>
<dbReference type="GO" id="GO:0007059">
    <property type="term" value="P:chromosome segregation"/>
    <property type="evidence" value="ECO:0007669"/>
    <property type="project" value="UniProtKB-KW"/>
</dbReference>
<dbReference type="GO" id="GO:0003677">
    <property type="term" value="F:DNA binding"/>
    <property type="evidence" value="ECO:0007669"/>
    <property type="project" value="UniProtKB-KW"/>
</dbReference>
<dbReference type="InterPro" id="IPR003115">
    <property type="entry name" value="ParB_N"/>
</dbReference>
<dbReference type="Pfam" id="PF02195">
    <property type="entry name" value="ParB_N"/>
    <property type="match status" value="1"/>
</dbReference>
<feature type="domain" description="HTH cro/C1-type" evidence="4">
    <location>
        <begin position="151"/>
        <end position="178"/>
    </location>
</feature>
<dbReference type="PANTHER" id="PTHR33375">
    <property type="entry name" value="CHROMOSOME-PARTITIONING PROTEIN PARB-RELATED"/>
    <property type="match status" value="1"/>
</dbReference>
<dbReference type="InterPro" id="IPR050336">
    <property type="entry name" value="Chromosome_partition/occlusion"/>
</dbReference>
<evidence type="ECO:0000256" key="3">
    <source>
        <dbReference type="ARBA" id="ARBA00023125"/>
    </source>
</evidence>
<evidence type="ECO:0000259" key="4">
    <source>
        <dbReference type="PROSITE" id="PS50943"/>
    </source>
</evidence>
<reference evidence="5" key="1">
    <citation type="submission" date="2016-04" db="EMBL/GenBank/DDBJ databases">
        <authorList>
            <person name="Evans L.H."/>
            <person name="Alamgir A."/>
            <person name="Owens N."/>
            <person name="Weber N.D."/>
            <person name="Virtaneva K."/>
            <person name="Barbian K."/>
            <person name="Babar A."/>
            <person name="Rosenke K."/>
        </authorList>
    </citation>
    <scope>NUCLEOTIDE SEQUENCE</scope>
    <source>
        <strain evidence="5">86</strain>
    </source>
</reference>
<dbReference type="NCBIfam" id="TIGR00180">
    <property type="entry name" value="parB_part"/>
    <property type="match status" value="1"/>
</dbReference>
<accession>A0A212JZ29</accession>
<keyword evidence="2" id="KW-0159">Chromosome partition</keyword>
<dbReference type="Pfam" id="PF23552">
    <property type="entry name" value="ParB_C"/>
    <property type="match status" value="1"/>
</dbReference>
<name>A0A212JZ29_9DELT</name>
<dbReference type="InterPro" id="IPR057240">
    <property type="entry name" value="ParB_dimer_C"/>
</dbReference>
<keyword evidence="3" id="KW-0238">DNA-binding</keyword>
<dbReference type="FunFam" id="3.90.1530.30:FF:000001">
    <property type="entry name" value="Chromosome partitioning protein ParB"/>
    <property type="match status" value="1"/>
</dbReference>
<evidence type="ECO:0000313" key="5">
    <source>
        <dbReference type="EMBL" id="SBW04699.1"/>
    </source>
</evidence>
<dbReference type="EMBL" id="FLUQ01000002">
    <property type="protein sequence ID" value="SBW04699.1"/>
    <property type="molecule type" value="Genomic_DNA"/>
</dbReference>
<evidence type="ECO:0000256" key="2">
    <source>
        <dbReference type="ARBA" id="ARBA00022829"/>
    </source>
</evidence>
<comment type="similarity">
    <text evidence="1">Belongs to the ParB family.</text>
</comment>